<keyword evidence="6 12" id="KW-0285">Flavoprotein</keyword>
<reference evidence="15" key="1">
    <citation type="submission" date="2017-04" db="EMBL/GenBank/DDBJ databases">
        <authorList>
            <person name="Varghese N."/>
            <person name="Submissions S."/>
        </authorList>
    </citation>
    <scope>NUCLEOTIDE SEQUENCE [LARGE SCALE GENOMIC DNA]</scope>
    <source>
        <strain evidence="15">DSM 20463</strain>
    </source>
</reference>
<gene>
    <name evidence="12" type="primary">mnmG</name>
    <name evidence="12" type="synonym">gidA</name>
    <name evidence="14" type="ORF">SAMN00017477_1333</name>
</gene>
<name>A0A1W1V426_PEPAS</name>
<evidence type="ECO:0000256" key="2">
    <source>
        <dbReference type="ARBA" id="ARBA00003717"/>
    </source>
</evidence>
<dbReference type="FunFam" id="1.10.10.1800:FF:000001">
    <property type="entry name" value="tRNA uridine 5-carboxymethylaminomethyl modification enzyme MnmG"/>
    <property type="match status" value="1"/>
</dbReference>
<organism evidence="14 15">
    <name type="scientific">Peptoniphilus asaccharolyticus DSM 20463</name>
    <dbReference type="NCBI Taxonomy" id="573058"/>
    <lineage>
        <taxon>Bacteria</taxon>
        <taxon>Bacillati</taxon>
        <taxon>Bacillota</taxon>
        <taxon>Tissierellia</taxon>
        <taxon>Tissierellales</taxon>
        <taxon>Peptoniphilaceae</taxon>
        <taxon>Peptoniphilus</taxon>
    </lineage>
</organism>
<evidence type="ECO:0000256" key="4">
    <source>
        <dbReference type="ARBA" id="ARBA00020461"/>
    </source>
</evidence>
<evidence type="ECO:0000259" key="13">
    <source>
        <dbReference type="SMART" id="SM01228"/>
    </source>
</evidence>
<dbReference type="FunFam" id="1.10.150.570:FF:000001">
    <property type="entry name" value="tRNA uridine 5-carboxymethylaminomethyl modification enzyme MnmG"/>
    <property type="match status" value="1"/>
</dbReference>
<dbReference type="FunFam" id="3.50.50.60:FF:000002">
    <property type="entry name" value="tRNA uridine 5-carboxymethylaminomethyl modification enzyme MnmG"/>
    <property type="match status" value="1"/>
</dbReference>
<comment type="caution">
    <text evidence="12">Lacks conserved residue(s) required for the propagation of feature annotation.</text>
</comment>
<evidence type="ECO:0000256" key="7">
    <source>
        <dbReference type="ARBA" id="ARBA00022694"/>
    </source>
</evidence>
<dbReference type="NCBIfam" id="TIGR00136">
    <property type="entry name" value="mnmG_gidA"/>
    <property type="match status" value="1"/>
</dbReference>
<dbReference type="AlphaFoldDB" id="A0A1W1V426"/>
<sequence length="636" mass="71289">MEKVKRYEAGSYDVVVIGGGHAGCEAALASARIGKNTLMLVLNLDSIAAMSCNPNVGGTGKGHLVREVDALGGQMAKVIDATYIQSRMLNTSKGPAVHSLRAQADKRAYHDEMKRVIENQENLRVKENEAVELLIEDGKVTGVVTHTGAIYRTKAIVVATGTYLHGRIHIGELNYASGPQGFKPANELTASLEQNGLEIIRLKTGTPARVNKRSIDFSNMQVQRGDAKVVPFSFENFGKDFSKKQEDCYLTYTTERCHEIIRENIGRSALSLGNIEGVGPRYCPSIEDKVTRFSDKPSHQVFIEPEGLTTDEMYVQGVSSSLPEDVQIEFYKEILGLENCEIMRPAYAIEYDAINAMALKRSLEHMEIEGLFFAGQINGSSGYEEAAAQGIVAGINAALKVSGREPMILDRSEAYIGVLIDDIVTKGTREPYRMMTARAEYRLTLRQDNADLRLTPRGYEVGLIKEDRYQRFLVRKEAIEKELVRIENIKLNPNEENNRKVQELGSTPLINTVSLKELLRRPELDYKKLAIFDPERPELTEDITEQVEIETKYEGYITKQQQQINQFKKLESKKLEKDFDYSQISGLRLEAVEKLGRIKPESIGQASRITGVSPADINVLLIHLELRRRDAERKTN</sequence>
<dbReference type="SMART" id="SM01228">
    <property type="entry name" value="GIDA_assoc_3"/>
    <property type="match status" value="1"/>
</dbReference>
<dbReference type="STRING" id="573058.SAMN00017477_1333"/>
<feature type="binding site" evidence="12">
    <location>
        <begin position="279"/>
        <end position="293"/>
    </location>
    <ligand>
        <name>NAD(+)</name>
        <dbReference type="ChEBI" id="CHEBI:57540"/>
    </ligand>
</feature>
<dbReference type="GO" id="GO:0005829">
    <property type="term" value="C:cytosol"/>
    <property type="evidence" value="ECO:0007669"/>
    <property type="project" value="TreeGrafter"/>
</dbReference>
<evidence type="ECO:0000256" key="9">
    <source>
        <dbReference type="ARBA" id="ARBA00023027"/>
    </source>
</evidence>
<dbReference type="InterPro" id="IPR044920">
    <property type="entry name" value="MnmG_C_subdom_sf"/>
</dbReference>
<evidence type="ECO:0000256" key="6">
    <source>
        <dbReference type="ARBA" id="ARBA00022630"/>
    </source>
</evidence>
<comment type="cofactor">
    <cofactor evidence="1 12">
        <name>FAD</name>
        <dbReference type="ChEBI" id="CHEBI:57692"/>
    </cofactor>
</comment>
<dbReference type="Pfam" id="PF13932">
    <property type="entry name" value="SAM_GIDA_C"/>
    <property type="match status" value="1"/>
</dbReference>
<dbReference type="Gene3D" id="1.10.10.1800">
    <property type="entry name" value="tRNA uridine 5-carboxymethylaminomethyl modification enzyme MnmG/GidA"/>
    <property type="match status" value="1"/>
</dbReference>
<comment type="function">
    <text evidence="2 12">NAD-binding protein involved in the addition of a carboxymethylaminomethyl (cmnm) group at the wobble position (U34) of certain tRNAs, forming tRNA-cmnm(5)s(2)U34.</text>
</comment>
<dbReference type="PROSITE" id="PS01281">
    <property type="entry name" value="GIDA_2"/>
    <property type="match status" value="1"/>
</dbReference>
<dbReference type="SUPFAM" id="SSF51905">
    <property type="entry name" value="FAD/NAD(P)-binding domain"/>
    <property type="match status" value="1"/>
</dbReference>
<dbReference type="Pfam" id="PF01134">
    <property type="entry name" value="GIDA"/>
    <property type="match status" value="1"/>
</dbReference>
<keyword evidence="9 12" id="KW-0520">NAD</keyword>
<proteinExistence type="inferred from homology"/>
<dbReference type="InterPro" id="IPR049312">
    <property type="entry name" value="GIDA_C_N"/>
</dbReference>
<feature type="binding site" evidence="12">
    <location>
        <begin position="18"/>
        <end position="23"/>
    </location>
    <ligand>
        <name>FAD</name>
        <dbReference type="ChEBI" id="CHEBI:57692"/>
    </ligand>
</feature>
<dbReference type="RefSeq" id="WP_200805967.1">
    <property type="nucleotide sequence ID" value="NZ_FWWR01000009.1"/>
</dbReference>
<evidence type="ECO:0000256" key="3">
    <source>
        <dbReference type="ARBA" id="ARBA00007653"/>
    </source>
</evidence>
<dbReference type="EMBL" id="FWWR01000009">
    <property type="protein sequence ID" value="SMB88082.1"/>
    <property type="molecule type" value="Genomic_DNA"/>
</dbReference>
<dbReference type="InterPro" id="IPR002218">
    <property type="entry name" value="MnmG-rel"/>
</dbReference>
<evidence type="ECO:0000256" key="12">
    <source>
        <dbReference type="HAMAP-Rule" id="MF_00129"/>
    </source>
</evidence>
<dbReference type="Gene3D" id="1.10.150.570">
    <property type="entry name" value="GidA associated domain, C-terminal subdomain"/>
    <property type="match status" value="1"/>
</dbReference>
<dbReference type="InterPro" id="IPR026904">
    <property type="entry name" value="MnmG_C"/>
</dbReference>
<dbReference type="HAMAP" id="MF_00129">
    <property type="entry name" value="MnmG_GidA"/>
    <property type="match status" value="1"/>
</dbReference>
<dbReference type="GO" id="GO:0030488">
    <property type="term" value="P:tRNA methylation"/>
    <property type="evidence" value="ECO:0007669"/>
    <property type="project" value="TreeGrafter"/>
</dbReference>
<dbReference type="Proteomes" id="UP000192368">
    <property type="component" value="Unassembled WGS sequence"/>
</dbReference>
<dbReference type="InterPro" id="IPR004416">
    <property type="entry name" value="MnmG"/>
</dbReference>
<dbReference type="Gene3D" id="3.50.50.60">
    <property type="entry name" value="FAD/NAD(P)-binding domain"/>
    <property type="match status" value="2"/>
</dbReference>
<protein>
    <recommendedName>
        <fullName evidence="4 12">tRNA uridine 5-carboxymethylaminomethyl modification enzyme MnmG</fullName>
    </recommendedName>
    <alternativeName>
        <fullName evidence="11 12">Glucose-inhibited division protein A</fullName>
    </alternativeName>
</protein>
<dbReference type="GO" id="GO:0002098">
    <property type="term" value="P:tRNA wobble uridine modification"/>
    <property type="evidence" value="ECO:0007669"/>
    <property type="project" value="InterPro"/>
</dbReference>
<comment type="subcellular location">
    <subcellularLocation>
        <location evidence="12">Cytoplasm</location>
    </subcellularLocation>
</comment>
<keyword evidence="8 12" id="KW-0274">FAD</keyword>
<evidence type="ECO:0000313" key="15">
    <source>
        <dbReference type="Proteomes" id="UP000192368"/>
    </source>
</evidence>
<comment type="similarity">
    <text evidence="3 12">Belongs to the MnmG family.</text>
</comment>
<dbReference type="GO" id="GO:0050660">
    <property type="term" value="F:flavin adenine dinucleotide binding"/>
    <property type="evidence" value="ECO:0007669"/>
    <property type="project" value="UniProtKB-UniRule"/>
</dbReference>
<evidence type="ECO:0000313" key="14">
    <source>
        <dbReference type="EMBL" id="SMB88082.1"/>
    </source>
</evidence>
<accession>A0A1W1V426</accession>
<dbReference type="PRINTS" id="PR00411">
    <property type="entry name" value="PNDRDTASEI"/>
</dbReference>
<dbReference type="InterPro" id="IPR020595">
    <property type="entry name" value="MnmG-rel_CS"/>
</dbReference>
<evidence type="ECO:0000256" key="8">
    <source>
        <dbReference type="ARBA" id="ARBA00022827"/>
    </source>
</evidence>
<dbReference type="PROSITE" id="PS01280">
    <property type="entry name" value="GIDA_1"/>
    <property type="match status" value="1"/>
</dbReference>
<evidence type="ECO:0000256" key="11">
    <source>
        <dbReference type="ARBA" id="ARBA00031800"/>
    </source>
</evidence>
<dbReference type="InterPro" id="IPR047001">
    <property type="entry name" value="MnmG_C_subdom"/>
</dbReference>
<keyword evidence="5 12" id="KW-0963">Cytoplasm</keyword>
<keyword evidence="15" id="KW-1185">Reference proteome</keyword>
<evidence type="ECO:0000256" key="5">
    <source>
        <dbReference type="ARBA" id="ARBA00022490"/>
    </source>
</evidence>
<dbReference type="InterPro" id="IPR036188">
    <property type="entry name" value="FAD/NAD-bd_sf"/>
</dbReference>
<dbReference type="Pfam" id="PF21680">
    <property type="entry name" value="GIDA_C_1st"/>
    <property type="match status" value="1"/>
</dbReference>
<keyword evidence="7 12" id="KW-0819">tRNA processing</keyword>
<dbReference type="InterPro" id="IPR040131">
    <property type="entry name" value="MnmG_N"/>
</dbReference>
<feature type="domain" description="tRNA uridine 5-carboxymethylaminomethyl modification enzyme C-terminal subdomain" evidence="13">
    <location>
        <begin position="551"/>
        <end position="622"/>
    </location>
</feature>
<evidence type="ECO:0000256" key="10">
    <source>
        <dbReference type="ARBA" id="ARBA00025948"/>
    </source>
</evidence>
<comment type="subunit">
    <text evidence="10 12">Homodimer. Heterotetramer of two MnmE and two MnmG subunits.</text>
</comment>
<evidence type="ECO:0000256" key="1">
    <source>
        <dbReference type="ARBA" id="ARBA00001974"/>
    </source>
</evidence>
<dbReference type="PANTHER" id="PTHR11806">
    <property type="entry name" value="GLUCOSE INHIBITED DIVISION PROTEIN A"/>
    <property type="match status" value="1"/>
</dbReference>
<dbReference type="PANTHER" id="PTHR11806:SF0">
    <property type="entry name" value="PROTEIN MTO1 HOMOLOG, MITOCHONDRIAL"/>
    <property type="match status" value="1"/>
</dbReference>